<dbReference type="InterPro" id="IPR026960">
    <property type="entry name" value="RVT-Znf"/>
</dbReference>
<dbReference type="Proteomes" id="UP001054252">
    <property type="component" value="Unassembled WGS sequence"/>
</dbReference>
<evidence type="ECO:0000313" key="3">
    <source>
        <dbReference type="Proteomes" id="UP001054252"/>
    </source>
</evidence>
<evidence type="ECO:0000313" key="2">
    <source>
        <dbReference type="EMBL" id="GKV14191.1"/>
    </source>
</evidence>
<feature type="domain" description="Reverse transcriptase zinc-binding" evidence="1">
    <location>
        <begin position="101"/>
        <end position="150"/>
    </location>
</feature>
<proteinExistence type="predicted"/>
<dbReference type="Pfam" id="PF13966">
    <property type="entry name" value="zf-RVT"/>
    <property type="match status" value="1"/>
</dbReference>
<reference evidence="2 3" key="1">
    <citation type="journal article" date="2021" name="Commun. Biol.">
        <title>The genome of Shorea leprosula (Dipterocarpaceae) highlights the ecological relevance of drought in aseasonal tropical rainforests.</title>
        <authorList>
            <person name="Ng K.K.S."/>
            <person name="Kobayashi M.J."/>
            <person name="Fawcett J.A."/>
            <person name="Hatakeyama M."/>
            <person name="Paape T."/>
            <person name="Ng C.H."/>
            <person name="Ang C.C."/>
            <person name="Tnah L.H."/>
            <person name="Lee C.T."/>
            <person name="Nishiyama T."/>
            <person name="Sese J."/>
            <person name="O'Brien M.J."/>
            <person name="Copetti D."/>
            <person name="Mohd Noor M.I."/>
            <person name="Ong R.C."/>
            <person name="Putra M."/>
            <person name="Sireger I.Z."/>
            <person name="Indrioko S."/>
            <person name="Kosugi Y."/>
            <person name="Izuno A."/>
            <person name="Isagi Y."/>
            <person name="Lee S.L."/>
            <person name="Shimizu K.K."/>
        </authorList>
    </citation>
    <scope>NUCLEOTIDE SEQUENCE [LARGE SCALE GENOMIC DNA]</scope>
    <source>
        <strain evidence="2">214</strain>
    </source>
</reference>
<gene>
    <name evidence="2" type="ORF">SLEP1_g25095</name>
</gene>
<protein>
    <recommendedName>
        <fullName evidence="1">Reverse transcriptase zinc-binding domain-containing protein</fullName>
    </recommendedName>
</protein>
<organism evidence="2 3">
    <name type="scientific">Rubroshorea leprosula</name>
    <dbReference type="NCBI Taxonomy" id="152421"/>
    <lineage>
        <taxon>Eukaryota</taxon>
        <taxon>Viridiplantae</taxon>
        <taxon>Streptophyta</taxon>
        <taxon>Embryophyta</taxon>
        <taxon>Tracheophyta</taxon>
        <taxon>Spermatophyta</taxon>
        <taxon>Magnoliopsida</taxon>
        <taxon>eudicotyledons</taxon>
        <taxon>Gunneridae</taxon>
        <taxon>Pentapetalae</taxon>
        <taxon>rosids</taxon>
        <taxon>malvids</taxon>
        <taxon>Malvales</taxon>
        <taxon>Dipterocarpaceae</taxon>
        <taxon>Rubroshorea</taxon>
    </lineage>
</organism>
<comment type="caution">
    <text evidence="2">The sequence shown here is derived from an EMBL/GenBank/DDBJ whole genome shotgun (WGS) entry which is preliminary data.</text>
</comment>
<dbReference type="PANTHER" id="PTHR36617">
    <property type="entry name" value="PROTEIN, PUTATIVE-RELATED"/>
    <property type="match status" value="1"/>
</dbReference>
<name>A0AAV5JP14_9ROSI</name>
<sequence>MVKTMGEGNDTLFWHEKWCGDMSFKEKFNRLFRLAENKDVLVKNMGEWRDGEWNWKWCWRRELLGREHTSLQDLKELLQGSKLAKGKQDSWRWRHNPEGTYSTKFAYNILNSNNTEPTTNQFNMLWNKKVPLKVSAFVWKALQNRIPTGDLGTLASFIRMVGPADCSCM</sequence>
<accession>A0AAV5JP14</accession>
<dbReference type="EMBL" id="BPVZ01000040">
    <property type="protein sequence ID" value="GKV14191.1"/>
    <property type="molecule type" value="Genomic_DNA"/>
</dbReference>
<keyword evidence="3" id="KW-1185">Reference proteome</keyword>
<dbReference type="PANTHER" id="PTHR36617:SF5">
    <property type="entry name" value="OS05G0421675 PROTEIN"/>
    <property type="match status" value="1"/>
</dbReference>
<evidence type="ECO:0000259" key="1">
    <source>
        <dbReference type="Pfam" id="PF13966"/>
    </source>
</evidence>
<dbReference type="AlphaFoldDB" id="A0AAV5JP14"/>